<dbReference type="InterPro" id="IPR050275">
    <property type="entry name" value="PGM_Phosphatase"/>
</dbReference>
<dbReference type="RefSeq" id="WP_091078752.1">
    <property type="nucleotide sequence ID" value="NZ_LT629799.1"/>
</dbReference>
<dbReference type="OrthoDB" id="3215466at2"/>
<dbReference type="PANTHER" id="PTHR48100:SF51">
    <property type="entry name" value="PHOSPHOGLYCERATE MUTASE"/>
    <property type="match status" value="1"/>
</dbReference>
<reference evidence="2" key="1">
    <citation type="submission" date="2016-10" db="EMBL/GenBank/DDBJ databases">
        <authorList>
            <person name="Varghese N."/>
            <person name="Submissions S."/>
        </authorList>
    </citation>
    <scope>NUCLEOTIDE SEQUENCE [LARGE SCALE GENOMIC DNA]</scope>
    <source>
        <strain evidence="2">DSM 21743</strain>
    </source>
</reference>
<dbReference type="GO" id="GO:0005737">
    <property type="term" value="C:cytoplasm"/>
    <property type="evidence" value="ECO:0007669"/>
    <property type="project" value="TreeGrafter"/>
</dbReference>
<proteinExistence type="predicted"/>
<dbReference type="Proteomes" id="UP000198825">
    <property type="component" value="Chromosome I"/>
</dbReference>
<evidence type="ECO:0000313" key="2">
    <source>
        <dbReference type="Proteomes" id="UP000198825"/>
    </source>
</evidence>
<protein>
    <submittedName>
        <fullName evidence="1">Broad specificity phosphatase PhoE</fullName>
    </submittedName>
</protein>
<dbReference type="PANTHER" id="PTHR48100">
    <property type="entry name" value="BROAD-SPECIFICITY PHOSPHATASE YOR283W-RELATED"/>
    <property type="match status" value="1"/>
</dbReference>
<dbReference type="STRING" id="546874.SAMN04488544_4044"/>
<dbReference type="GO" id="GO:0016791">
    <property type="term" value="F:phosphatase activity"/>
    <property type="evidence" value="ECO:0007669"/>
    <property type="project" value="TreeGrafter"/>
</dbReference>
<name>A0A1H2NHF9_9ACTN</name>
<evidence type="ECO:0000313" key="1">
    <source>
        <dbReference type="EMBL" id="SDV04804.1"/>
    </source>
</evidence>
<dbReference type="InterPro" id="IPR029033">
    <property type="entry name" value="His_PPase_superfam"/>
</dbReference>
<organism evidence="1 2">
    <name type="scientific">Microlunatus sagamiharensis</name>
    <dbReference type="NCBI Taxonomy" id="546874"/>
    <lineage>
        <taxon>Bacteria</taxon>
        <taxon>Bacillati</taxon>
        <taxon>Actinomycetota</taxon>
        <taxon>Actinomycetes</taxon>
        <taxon>Propionibacteriales</taxon>
        <taxon>Propionibacteriaceae</taxon>
        <taxon>Microlunatus</taxon>
    </lineage>
</organism>
<dbReference type="EMBL" id="LT629799">
    <property type="protein sequence ID" value="SDV04804.1"/>
    <property type="molecule type" value="Genomic_DNA"/>
</dbReference>
<dbReference type="Gene3D" id="3.40.50.1240">
    <property type="entry name" value="Phosphoglycerate mutase-like"/>
    <property type="match status" value="1"/>
</dbReference>
<dbReference type="InterPro" id="IPR013078">
    <property type="entry name" value="His_Pase_superF_clade-1"/>
</dbReference>
<accession>A0A1H2NHF9</accession>
<gene>
    <name evidence="1" type="ORF">SAMN04488544_4044</name>
</gene>
<dbReference type="Pfam" id="PF00300">
    <property type="entry name" value="His_Phos_1"/>
    <property type="match status" value="1"/>
</dbReference>
<dbReference type="CDD" id="cd07067">
    <property type="entry name" value="HP_PGM_like"/>
    <property type="match status" value="1"/>
</dbReference>
<dbReference type="SMART" id="SM00855">
    <property type="entry name" value="PGAM"/>
    <property type="match status" value="1"/>
</dbReference>
<keyword evidence="2" id="KW-1185">Reference proteome</keyword>
<dbReference type="SUPFAM" id="SSF53254">
    <property type="entry name" value="Phosphoglycerate mutase-like"/>
    <property type="match status" value="1"/>
</dbReference>
<sequence length="224" mass="25043">MAPEPEVQVSGRRTVVHLVRHGEVYNPVGLIYGRLPDYHLSETGRAMAGLVAEHLRGRDIVHLRCSPLERAQETMEPIAEVVGQPVTTDGRVIEADNYLEGVKVSLMGTLRRPQSWWLFRNALRPTWGEPYREIVARMRLAIRDAEQEASGHEAVIVSHQLPIWMARCDAEGRRLAHDPRRRECRLASVTSLTLLDGRVVAVDYAEPAAELYAGPSPKKFVAGA</sequence>
<dbReference type="AlphaFoldDB" id="A0A1H2NHF9"/>